<evidence type="ECO:0000313" key="1">
    <source>
        <dbReference type="EMBL" id="CBK42924.1"/>
    </source>
</evidence>
<dbReference type="STRING" id="330214.NIDE3233"/>
<name>D8PI37_9BACT</name>
<proteinExistence type="predicted"/>
<accession>D8PI37</accession>
<reference evidence="1 2" key="1">
    <citation type="journal article" date="2010" name="Proc. Natl. Acad. Sci. U.S.A.">
        <title>A Nitrospira metagenome illuminates the physiology and evolution of globally important nitrite-oxidizing bacteria.</title>
        <authorList>
            <person name="Lucker S."/>
            <person name="Wagner M."/>
            <person name="Maixner F."/>
            <person name="Pelletier E."/>
            <person name="Koch H."/>
            <person name="Vacherie B."/>
            <person name="Rattei T."/>
            <person name="Sinninghe Damste J."/>
            <person name="Spieck E."/>
            <person name="Le Paslier D."/>
            <person name="Daims H."/>
        </authorList>
    </citation>
    <scope>NUCLEOTIDE SEQUENCE [LARGE SCALE GENOMIC DNA]</scope>
</reference>
<organism evidence="1 2">
    <name type="scientific">Nitrospira defluvii</name>
    <dbReference type="NCBI Taxonomy" id="330214"/>
    <lineage>
        <taxon>Bacteria</taxon>
        <taxon>Pseudomonadati</taxon>
        <taxon>Nitrospirota</taxon>
        <taxon>Nitrospiria</taxon>
        <taxon>Nitrospirales</taxon>
        <taxon>Nitrospiraceae</taxon>
        <taxon>Nitrospira</taxon>
    </lineage>
</organism>
<dbReference type="HOGENOM" id="CLU_137928_0_0_0"/>
<dbReference type="Proteomes" id="UP000001660">
    <property type="component" value="Chromosome"/>
</dbReference>
<dbReference type="AlphaFoldDB" id="D8PI37"/>
<keyword evidence="2" id="KW-1185">Reference proteome</keyword>
<protein>
    <recommendedName>
        <fullName evidence="3">Uroporphyrin-III C-methyltransferase</fullName>
    </recommendedName>
</protein>
<dbReference type="PANTHER" id="PTHR36849">
    <property type="entry name" value="CYTOPLASMIC PROTEIN-RELATED"/>
    <property type="match status" value="1"/>
</dbReference>
<evidence type="ECO:0000313" key="2">
    <source>
        <dbReference type="Proteomes" id="UP000001660"/>
    </source>
</evidence>
<dbReference type="OrthoDB" id="9790745at2"/>
<evidence type="ECO:0008006" key="3">
    <source>
        <dbReference type="Google" id="ProtNLM"/>
    </source>
</evidence>
<dbReference type="PANTHER" id="PTHR36849:SF1">
    <property type="entry name" value="CYTOPLASMIC PROTEIN"/>
    <property type="match status" value="1"/>
</dbReference>
<dbReference type="InterPro" id="IPR052552">
    <property type="entry name" value="YeaO-like"/>
</dbReference>
<dbReference type="Pfam" id="PF22752">
    <property type="entry name" value="DUF488-N3i"/>
    <property type="match status" value="1"/>
</dbReference>
<dbReference type="eggNOG" id="COG3189">
    <property type="taxonomic scope" value="Bacteria"/>
</dbReference>
<gene>
    <name evidence="1" type="primary">yeaO</name>
    <name evidence="1" type="ORF">NIDE3233</name>
</gene>
<dbReference type="KEGG" id="nde:NIDE3233"/>
<sequence>MIRIKRVYETPSAHDGMRILVDRIWPRGCTKKQARLDAWRKELAPSTALRTWFGHDPAKWMEFRTRYRKELNRPEQNRAIEDLARLAQAQTVTLLYGASDNEHNQAVVLKECIDRAKDRI</sequence>
<dbReference type="EMBL" id="FP929003">
    <property type="protein sequence ID" value="CBK42924.1"/>
    <property type="molecule type" value="Genomic_DNA"/>
</dbReference>